<keyword evidence="6" id="KW-1185">Reference proteome</keyword>
<dbReference type="Proteomes" id="UP000023152">
    <property type="component" value="Unassembled WGS sequence"/>
</dbReference>
<keyword evidence="4" id="KW-0812">Transmembrane</keyword>
<feature type="repeat" description="WD" evidence="3">
    <location>
        <begin position="308"/>
        <end position="351"/>
    </location>
</feature>
<dbReference type="SUPFAM" id="SSF50978">
    <property type="entry name" value="WD40 repeat-like"/>
    <property type="match status" value="1"/>
</dbReference>
<dbReference type="InterPro" id="IPR015943">
    <property type="entry name" value="WD40/YVTN_repeat-like_dom_sf"/>
</dbReference>
<evidence type="ECO:0000256" key="4">
    <source>
        <dbReference type="SAM" id="Phobius"/>
    </source>
</evidence>
<dbReference type="OrthoDB" id="270624at2759"/>
<evidence type="ECO:0000313" key="5">
    <source>
        <dbReference type="EMBL" id="ETO08155.1"/>
    </source>
</evidence>
<dbReference type="PROSITE" id="PS00678">
    <property type="entry name" value="WD_REPEATS_1"/>
    <property type="match status" value="3"/>
</dbReference>
<sequence length="448" mass="51449">MKNSLQCSSHLYASTKSFRKLATLCFIVFILKNKEEEIQIIIQHWIRTLNIKLGWIKDFDKLVVNYVMSFLFFIKTLIKCIILFCYHFLTQTTTVFMLDTFSSSSKLLKTFTGHSARVYSIDCTTFDNMHFLCSGSTDNTVRVWDIENNKQIQSFNGHEDCTYCVKFSPYHHYNHSRNVICFSSDDKTIRFWHIKDNQQLKIYNERSTWIGGIEFSPFNSGRYLCFGSGDKTICLWDVETSKSLHSFNGHKNGVWCVNISPLQSNNNNDNKSNMIGVIGGNGYTICSGSCDKTIRIWDIETTKQLNVFNGHTEYVMSVKYGSNELVNTILSGSNDTSVCLWDIRSGQQIQEFNGHTMPVKVVEYSPFVVNNTEAGGSSNIVCSGSEDNTIRFWDVRSNKKELYTINGDNKRDCGISCFKFLQFKKKNRSNYCTNLFYGSQRGCICIWG</sequence>
<keyword evidence="4" id="KW-0472">Membrane</keyword>
<proteinExistence type="predicted"/>
<evidence type="ECO:0000313" key="6">
    <source>
        <dbReference type="Proteomes" id="UP000023152"/>
    </source>
</evidence>
<evidence type="ECO:0000256" key="1">
    <source>
        <dbReference type="ARBA" id="ARBA00022574"/>
    </source>
</evidence>
<keyword evidence="2" id="KW-0677">Repeat</keyword>
<feature type="repeat" description="WD" evidence="3">
    <location>
        <begin position="281"/>
        <end position="307"/>
    </location>
</feature>
<keyword evidence="1 3" id="KW-0853">WD repeat</keyword>
<feature type="repeat" description="WD" evidence="3">
    <location>
        <begin position="155"/>
        <end position="202"/>
    </location>
</feature>
<dbReference type="InterPro" id="IPR019775">
    <property type="entry name" value="WD40_repeat_CS"/>
</dbReference>
<dbReference type="PANTHER" id="PTHR22847:SF637">
    <property type="entry name" value="WD REPEAT DOMAIN 5B"/>
    <property type="match status" value="1"/>
</dbReference>
<dbReference type="InterPro" id="IPR020472">
    <property type="entry name" value="WD40_PAC1"/>
</dbReference>
<dbReference type="InterPro" id="IPR001680">
    <property type="entry name" value="WD40_rpt"/>
</dbReference>
<dbReference type="Pfam" id="PF00400">
    <property type="entry name" value="WD40"/>
    <property type="match status" value="6"/>
</dbReference>
<comment type="caution">
    <text evidence="5">The sequence shown here is derived from an EMBL/GenBank/DDBJ whole genome shotgun (WGS) entry which is preliminary data.</text>
</comment>
<feature type="transmembrane region" description="Helical" evidence="4">
    <location>
        <begin position="62"/>
        <end position="89"/>
    </location>
</feature>
<dbReference type="EMBL" id="ASPP01025312">
    <property type="protein sequence ID" value="ETO08155.1"/>
    <property type="molecule type" value="Genomic_DNA"/>
</dbReference>
<name>X6M543_RETFI</name>
<evidence type="ECO:0000256" key="3">
    <source>
        <dbReference type="PROSITE-ProRule" id="PRU00221"/>
    </source>
</evidence>
<gene>
    <name evidence="5" type="ORF">RFI_29235</name>
</gene>
<dbReference type="PANTHER" id="PTHR22847">
    <property type="entry name" value="WD40 REPEAT PROTEIN"/>
    <property type="match status" value="1"/>
</dbReference>
<evidence type="ECO:0000256" key="2">
    <source>
        <dbReference type="ARBA" id="ARBA00022737"/>
    </source>
</evidence>
<dbReference type="PROSITE" id="PS50082">
    <property type="entry name" value="WD_REPEATS_2"/>
    <property type="match status" value="6"/>
</dbReference>
<organism evidence="5 6">
    <name type="scientific">Reticulomyxa filosa</name>
    <dbReference type="NCBI Taxonomy" id="46433"/>
    <lineage>
        <taxon>Eukaryota</taxon>
        <taxon>Sar</taxon>
        <taxon>Rhizaria</taxon>
        <taxon>Retaria</taxon>
        <taxon>Foraminifera</taxon>
        <taxon>Monothalamids</taxon>
        <taxon>Reticulomyxidae</taxon>
        <taxon>Reticulomyxa</taxon>
    </lineage>
</organism>
<dbReference type="InterPro" id="IPR036322">
    <property type="entry name" value="WD40_repeat_dom_sf"/>
</dbReference>
<keyword evidence="4" id="KW-1133">Transmembrane helix</keyword>
<feature type="repeat" description="WD" evidence="3">
    <location>
        <begin position="352"/>
        <end position="403"/>
    </location>
</feature>
<dbReference type="PRINTS" id="PR00320">
    <property type="entry name" value="GPROTEINBRPT"/>
</dbReference>
<dbReference type="GO" id="GO:1990234">
    <property type="term" value="C:transferase complex"/>
    <property type="evidence" value="ECO:0007669"/>
    <property type="project" value="UniProtKB-ARBA"/>
</dbReference>
<dbReference type="CDD" id="cd00200">
    <property type="entry name" value="WD40"/>
    <property type="match status" value="1"/>
</dbReference>
<feature type="repeat" description="WD" evidence="3">
    <location>
        <begin position="111"/>
        <end position="154"/>
    </location>
</feature>
<dbReference type="AlphaFoldDB" id="X6M543"/>
<dbReference type="Gene3D" id="2.130.10.10">
    <property type="entry name" value="YVTN repeat-like/Quinoprotein amine dehydrogenase"/>
    <property type="match status" value="2"/>
</dbReference>
<protein>
    <submittedName>
        <fullName evidence="5">WD-40 repeat protein</fullName>
    </submittedName>
</protein>
<accession>X6M543</accession>
<reference evidence="5 6" key="1">
    <citation type="journal article" date="2013" name="Curr. Biol.">
        <title>The Genome of the Foraminiferan Reticulomyxa filosa.</title>
        <authorList>
            <person name="Glockner G."/>
            <person name="Hulsmann N."/>
            <person name="Schleicher M."/>
            <person name="Noegel A.A."/>
            <person name="Eichinger L."/>
            <person name="Gallinger C."/>
            <person name="Pawlowski J."/>
            <person name="Sierra R."/>
            <person name="Euteneuer U."/>
            <person name="Pillet L."/>
            <person name="Moustafa A."/>
            <person name="Platzer M."/>
            <person name="Groth M."/>
            <person name="Szafranski K."/>
            <person name="Schliwa M."/>
        </authorList>
    </citation>
    <scope>NUCLEOTIDE SEQUENCE [LARGE SCALE GENOMIC DNA]</scope>
</reference>
<dbReference type="SMART" id="SM00320">
    <property type="entry name" value="WD40"/>
    <property type="match status" value="7"/>
</dbReference>
<dbReference type="PROSITE" id="PS50294">
    <property type="entry name" value="WD_REPEATS_REGION"/>
    <property type="match status" value="3"/>
</dbReference>
<feature type="repeat" description="WD" evidence="3">
    <location>
        <begin position="203"/>
        <end position="246"/>
    </location>
</feature>